<reference evidence="11 12" key="1">
    <citation type="submission" date="2019-03" db="EMBL/GenBank/DDBJ databases">
        <title>Deep-cultivation of Planctomycetes and their phenomic and genomic characterization uncovers novel biology.</title>
        <authorList>
            <person name="Wiegand S."/>
            <person name="Jogler M."/>
            <person name="Boedeker C."/>
            <person name="Pinto D."/>
            <person name="Vollmers J."/>
            <person name="Rivas-Marin E."/>
            <person name="Kohn T."/>
            <person name="Peeters S.H."/>
            <person name="Heuer A."/>
            <person name="Rast P."/>
            <person name="Oberbeckmann S."/>
            <person name="Bunk B."/>
            <person name="Jeske O."/>
            <person name="Meyerdierks A."/>
            <person name="Storesund J.E."/>
            <person name="Kallscheuer N."/>
            <person name="Luecker S."/>
            <person name="Lage O.M."/>
            <person name="Pohl T."/>
            <person name="Merkel B.J."/>
            <person name="Hornburger P."/>
            <person name="Mueller R.-W."/>
            <person name="Bruemmer F."/>
            <person name="Labrenz M."/>
            <person name="Spormann A.M."/>
            <person name="Op den Camp H."/>
            <person name="Overmann J."/>
            <person name="Amann R."/>
            <person name="Jetten M.S.M."/>
            <person name="Mascher T."/>
            <person name="Medema M.H."/>
            <person name="Devos D.P."/>
            <person name="Kaster A.-K."/>
            <person name="Ovreas L."/>
            <person name="Rohde M."/>
            <person name="Galperin M.Y."/>
            <person name="Jogler C."/>
        </authorList>
    </citation>
    <scope>NUCLEOTIDE SEQUENCE [LARGE SCALE GENOMIC DNA]</scope>
    <source>
        <strain evidence="11 12">Enr10</strain>
    </source>
</reference>
<dbReference type="EMBL" id="CP037421">
    <property type="protein sequence ID" value="QDT29491.1"/>
    <property type="molecule type" value="Genomic_DNA"/>
</dbReference>
<evidence type="ECO:0000256" key="1">
    <source>
        <dbReference type="ARBA" id="ARBA00005272"/>
    </source>
</evidence>
<dbReference type="AlphaFoldDB" id="A0A517QCZ3"/>
<dbReference type="PRINTS" id="PR00368">
    <property type="entry name" value="FADPNR"/>
</dbReference>
<keyword evidence="6 11" id="KW-0560">Oxidoreductase</keyword>
<evidence type="ECO:0000313" key="11">
    <source>
        <dbReference type="EMBL" id="QDT29491.1"/>
    </source>
</evidence>
<dbReference type="PANTHER" id="PTHR43706">
    <property type="entry name" value="NADH DEHYDROGENASE"/>
    <property type="match status" value="1"/>
</dbReference>
<evidence type="ECO:0000256" key="6">
    <source>
        <dbReference type="ARBA" id="ARBA00023002"/>
    </source>
</evidence>
<accession>A0A517QCZ3</accession>
<feature type="domain" description="External alternative NADH-ubiquinone oxidoreductase-like C-terminal" evidence="10">
    <location>
        <begin position="354"/>
        <end position="409"/>
    </location>
</feature>
<name>A0A517QCZ3_9PLAN</name>
<evidence type="ECO:0000256" key="2">
    <source>
        <dbReference type="ARBA" id="ARBA00012637"/>
    </source>
</evidence>
<keyword evidence="5" id="KW-0809">Transit peptide</keyword>
<comment type="similarity">
    <text evidence="1">Belongs to the NADH dehydrogenase family.</text>
</comment>
<evidence type="ECO:0000256" key="4">
    <source>
        <dbReference type="ARBA" id="ARBA00022827"/>
    </source>
</evidence>
<dbReference type="Proteomes" id="UP000315647">
    <property type="component" value="Chromosome"/>
</dbReference>
<dbReference type="InterPro" id="IPR054585">
    <property type="entry name" value="NDH2-like_C"/>
</dbReference>
<evidence type="ECO:0000256" key="5">
    <source>
        <dbReference type="ARBA" id="ARBA00022946"/>
    </source>
</evidence>
<evidence type="ECO:0000256" key="3">
    <source>
        <dbReference type="ARBA" id="ARBA00022630"/>
    </source>
</evidence>
<protein>
    <recommendedName>
        <fullName evidence="2">NADH:ubiquinone reductase (non-electrogenic)</fullName>
        <ecNumber evidence="2">1.6.5.9</ecNumber>
    </recommendedName>
</protein>
<sequence>MNQTAKDLPRIVIIGGGFAGINVAKAFKKSAVEIDLIDKRNYHLFQPLLYQVATGELDPANIAAPIRKILWKQKNVHVALGKVTAIDFEKKIVQFDGGAMDYDYLVIATGAQQSYFGHDDFRVHAPGLKSIDDALEIRRRLFLAFEEAEWEADEEARRKKLTFVIVGGGPTGVELAGAVKEVATETLPNEFRNIQSNSARVILVDGGQRLVGPMPEDLGKKAQEVLEKMGVEIHLQVHVNDVTAEGVVIGEETIPAENVFWAAGVQGQDLAKDLNVEIDRGSRIVVEPDMSLPGHPEVFVVGDAAHATDAKTGNPVPGVAQGAIQTGRFVAEIIKQEIEGRAPKERPAFSYYDKGSMAMIGRGNAIAAIGKVHYSGILGWISWNILHVMFLVGFRNRFKVMLDWLWNYIWKTRRSRLITGDPKVHIKRLYSERHNCEQHEKRRRLRRRHKDQEE</sequence>
<keyword evidence="3" id="KW-0285">Flavoprotein</keyword>
<organism evidence="11 12">
    <name type="scientific">Gimesia panareensis</name>
    <dbReference type="NCBI Taxonomy" id="2527978"/>
    <lineage>
        <taxon>Bacteria</taxon>
        <taxon>Pseudomonadati</taxon>
        <taxon>Planctomycetota</taxon>
        <taxon>Planctomycetia</taxon>
        <taxon>Planctomycetales</taxon>
        <taxon>Planctomycetaceae</taxon>
        <taxon>Gimesia</taxon>
    </lineage>
</organism>
<dbReference type="InterPro" id="IPR023753">
    <property type="entry name" value="FAD/NAD-binding_dom"/>
</dbReference>
<dbReference type="InterPro" id="IPR045024">
    <property type="entry name" value="NDH-2"/>
</dbReference>
<gene>
    <name evidence="11" type="ORF">Enr10x_48460</name>
</gene>
<keyword evidence="7" id="KW-0520">NAD</keyword>
<dbReference type="Gene3D" id="3.50.50.100">
    <property type="match status" value="1"/>
</dbReference>
<dbReference type="EC" id="1.6.5.9" evidence="2"/>
<proteinExistence type="inferred from homology"/>
<feature type="domain" description="FAD/NAD(P)-binding" evidence="9">
    <location>
        <begin position="10"/>
        <end position="327"/>
    </location>
</feature>
<dbReference type="RefSeq" id="WP_145113513.1">
    <property type="nucleotide sequence ID" value="NZ_CP036277.1"/>
</dbReference>
<evidence type="ECO:0000256" key="7">
    <source>
        <dbReference type="ARBA" id="ARBA00023027"/>
    </source>
</evidence>
<evidence type="ECO:0000256" key="8">
    <source>
        <dbReference type="ARBA" id="ARBA00047599"/>
    </source>
</evidence>
<comment type="catalytic activity">
    <reaction evidence="8">
        <text>a quinone + NADH + H(+) = a quinol + NAD(+)</text>
        <dbReference type="Rhea" id="RHEA:46160"/>
        <dbReference type="ChEBI" id="CHEBI:15378"/>
        <dbReference type="ChEBI" id="CHEBI:24646"/>
        <dbReference type="ChEBI" id="CHEBI:57540"/>
        <dbReference type="ChEBI" id="CHEBI:57945"/>
        <dbReference type="ChEBI" id="CHEBI:132124"/>
        <dbReference type="EC" id="1.6.5.9"/>
    </reaction>
</comment>
<evidence type="ECO:0000313" key="12">
    <source>
        <dbReference type="Proteomes" id="UP000315647"/>
    </source>
</evidence>
<accession>A0A518ACV5</accession>
<dbReference type="Pfam" id="PF07992">
    <property type="entry name" value="Pyr_redox_2"/>
    <property type="match status" value="1"/>
</dbReference>
<dbReference type="GO" id="GO:0050136">
    <property type="term" value="F:NADH dehydrogenase (quinone) (non-electrogenic) activity"/>
    <property type="evidence" value="ECO:0007669"/>
    <property type="project" value="UniProtKB-EC"/>
</dbReference>
<dbReference type="PANTHER" id="PTHR43706:SF47">
    <property type="entry name" value="EXTERNAL NADH-UBIQUINONE OXIDOREDUCTASE 1, MITOCHONDRIAL-RELATED"/>
    <property type="match status" value="1"/>
</dbReference>
<keyword evidence="4" id="KW-0274">FAD</keyword>
<evidence type="ECO:0000259" key="10">
    <source>
        <dbReference type="Pfam" id="PF22366"/>
    </source>
</evidence>
<dbReference type="SUPFAM" id="SSF51905">
    <property type="entry name" value="FAD/NAD(P)-binding domain"/>
    <property type="match status" value="1"/>
</dbReference>
<keyword evidence="12" id="KW-1185">Reference proteome</keyword>
<dbReference type="InterPro" id="IPR036188">
    <property type="entry name" value="FAD/NAD-bd_sf"/>
</dbReference>
<dbReference type="Pfam" id="PF22366">
    <property type="entry name" value="NDH2_C"/>
    <property type="match status" value="1"/>
</dbReference>
<evidence type="ECO:0000259" key="9">
    <source>
        <dbReference type="Pfam" id="PF07992"/>
    </source>
</evidence>
<dbReference type="PRINTS" id="PR00411">
    <property type="entry name" value="PNDRDTASEI"/>
</dbReference>